<accession>A0AAV1QN70</accession>
<evidence type="ECO:0000313" key="1">
    <source>
        <dbReference type="EMBL" id="CAK7323132.1"/>
    </source>
</evidence>
<protein>
    <submittedName>
        <fullName evidence="1">Uncharacterized protein</fullName>
    </submittedName>
</protein>
<dbReference type="AlphaFoldDB" id="A0AAV1QN70"/>
<organism evidence="1 2">
    <name type="scientific">Dovyalis caffra</name>
    <dbReference type="NCBI Taxonomy" id="77055"/>
    <lineage>
        <taxon>Eukaryota</taxon>
        <taxon>Viridiplantae</taxon>
        <taxon>Streptophyta</taxon>
        <taxon>Embryophyta</taxon>
        <taxon>Tracheophyta</taxon>
        <taxon>Spermatophyta</taxon>
        <taxon>Magnoliopsida</taxon>
        <taxon>eudicotyledons</taxon>
        <taxon>Gunneridae</taxon>
        <taxon>Pentapetalae</taxon>
        <taxon>rosids</taxon>
        <taxon>fabids</taxon>
        <taxon>Malpighiales</taxon>
        <taxon>Salicaceae</taxon>
        <taxon>Flacourtieae</taxon>
        <taxon>Dovyalis</taxon>
    </lineage>
</organism>
<dbReference type="EMBL" id="CAWUPB010000063">
    <property type="protein sequence ID" value="CAK7323132.1"/>
    <property type="molecule type" value="Genomic_DNA"/>
</dbReference>
<feature type="non-terminal residue" evidence="1">
    <location>
        <position position="163"/>
    </location>
</feature>
<proteinExistence type="predicted"/>
<name>A0AAV1QN70_9ROSI</name>
<comment type="caution">
    <text evidence="1">The sequence shown here is derived from an EMBL/GenBank/DDBJ whole genome shotgun (WGS) entry which is preliminary data.</text>
</comment>
<evidence type="ECO:0000313" key="2">
    <source>
        <dbReference type="Proteomes" id="UP001314170"/>
    </source>
</evidence>
<reference evidence="1 2" key="1">
    <citation type="submission" date="2024-01" db="EMBL/GenBank/DDBJ databases">
        <authorList>
            <person name="Waweru B."/>
        </authorList>
    </citation>
    <scope>NUCLEOTIDE SEQUENCE [LARGE SCALE GENOMIC DNA]</scope>
</reference>
<feature type="non-terminal residue" evidence="1">
    <location>
        <position position="1"/>
    </location>
</feature>
<keyword evidence="2" id="KW-1185">Reference proteome</keyword>
<sequence length="163" mass="18549">YGPRYELISMGDSSNGYSAMVTSMELGKPFLIKIDRPIRTINRLIASLLYHVDGQSNLRKIGGEVKSAQYKCSSYERDREDLYAHGNYCGDSVLKDQSRIHCVIPIVIENDNPKEYSLDYRPPIMNLSLNDVNKETGLLRGLYYPIILIEGETMLIEKANVLR</sequence>
<gene>
    <name evidence="1" type="ORF">DCAF_LOCUS748</name>
</gene>
<dbReference type="Proteomes" id="UP001314170">
    <property type="component" value="Unassembled WGS sequence"/>
</dbReference>